<gene>
    <name evidence="1" type="ORF">S01H1_28206</name>
</gene>
<name>X0TPW2_9ZZZZ</name>
<accession>X0TPW2</accession>
<reference evidence="1" key="1">
    <citation type="journal article" date="2014" name="Front. Microbiol.">
        <title>High frequency of phylogenetically diverse reductive dehalogenase-homologous genes in deep subseafloor sedimentary metagenomes.</title>
        <authorList>
            <person name="Kawai M."/>
            <person name="Futagami T."/>
            <person name="Toyoda A."/>
            <person name="Takaki Y."/>
            <person name="Nishi S."/>
            <person name="Hori S."/>
            <person name="Arai W."/>
            <person name="Tsubouchi T."/>
            <person name="Morono Y."/>
            <person name="Uchiyama I."/>
            <person name="Ito T."/>
            <person name="Fujiyama A."/>
            <person name="Inagaki F."/>
            <person name="Takami H."/>
        </authorList>
    </citation>
    <scope>NUCLEOTIDE SEQUENCE</scope>
    <source>
        <strain evidence="1">Expedition CK06-06</strain>
    </source>
</reference>
<comment type="caution">
    <text evidence="1">The sequence shown here is derived from an EMBL/GenBank/DDBJ whole genome shotgun (WGS) entry which is preliminary data.</text>
</comment>
<sequence length="40" mass="5137">MIYEQPLWQKRLEEALEKEGLTFQDLRNYLDYRKQKRYNE</sequence>
<dbReference type="AlphaFoldDB" id="X0TPW2"/>
<proteinExistence type="predicted"/>
<protein>
    <submittedName>
        <fullName evidence="1">Uncharacterized protein</fullName>
    </submittedName>
</protein>
<organism evidence="1">
    <name type="scientific">marine sediment metagenome</name>
    <dbReference type="NCBI Taxonomy" id="412755"/>
    <lineage>
        <taxon>unclassified sequences</taxon>
        <taxon>metagenomes</taxon>
        <taxon>ecological metagenomes</taxon>
    </lineage>
</organism>
<evidence type="ECO:0000313" key="1">
    <source>
        <dbReference type="EMBL" id="GAF95558.1"/>
    </source>
</evidence>
<dbReference type="EMBL" id="BARS01017222">
    <property type="protein sequence ID" value="GAF95558.1"/>
    <property type="molecule type" value="Genomic_DNA"/>
</dbReference>